<dbReference type="Gene3D" id="1.10.510.10">
    <property type="entry name" value="Transferase(Phosphotransferase) domain 1"/>
    <property type="match status" value="1"/>
</dbReference>
<dbReference type="PANTHER" id="PTHR47634:SF9">
    <property type="entry name" value="PROTEIN KINASE DOMAIN-CONTAINING PROTEIN-RELATED"/>
    <property type="match status" value="1"/>
</dbReference>
<evidence type="ECO:0000259" key="9">
    <source>
        <dbReference type="PROSITE" id="PS50011"/>
    </source>
</evidence>
<dbReference type="Gene3D" id="3.30.200.20">
    <property type="entry name" value="Phosphorylase Kinase, domain 1"/>
    <property type="match status" value="1"/>
</dbReference>
<keyword evidence="2" id="KW-0723">Serine/threonine-protein kinase</keyword>
<keyword evidence="5" id="KW-0418">Kinase</keyword>
<dbReference type="AlphaFoldDB" id="A0A3M7GPI8"/>
<evidence type="ECO:0000256" key="8">
    <source>
        <dbReference type="ARBA" id="ARBA00048679"/>
    </source>
</evidence>
<keyword evidence="4" id="KW-0547">Nucleotide-binding</keyword>
<dbReference type="GO" id="GO:0005737">
    <property type="term" value="C:cytoplasm"/>
    <property type="evidence" value="ECO:0007669"/>
    <property type="project" value="TreeGrafter"/>
</dbReference>
<dbReference type="SMART" id="SM00220">
    <property type="entry name" value="S_TKc"/>
    <property type="match status" value="1"/>
</dbReference>
<evidence type="ECO:0000313" key="11">
    <source>
        <dbReference type="Proteomes" id="UP000281468"/>
    </source>
</evidence>
<dbReference type="GO" id="GO:0004674">
    <property type="term" value="F:protein serine/threonine kinase activity"/>
    <property type="evidence" value="ECO:0007669"/>
    <property type="project" value="UniProtKB-KW"/>
</dbReference>
<keyword evidence="6" id="KW-0067">ATP-binding</keyword>
<dbReference type="InterPro" id="IPR000719">
    <property type="entry name" value="Prot_kinase_dom"/>
</dbReference>
<evidence type="ECO:0000256" key="2">
    <source>
        <dbReference type="ARBA" id="ARBA00022527"/>
    </source>
</evidence>
<proteinExistence type="predicted"/>
<sequence length="428" mass="48843">MIRIKHCILQFVRPLYVTKPRLISTKAERMNVTQPFEEERLPWYRADQFYPVRIGETFLSKYKVVGKLGYGAYSTVWLCRDIKERGFVSVKVCTRHGSGSIRKDRELKLYEHVASLGSQHPGQAYIRGLLETFELSGPTGKHLCLVQPPMHMTIADLQRQNPSKRLNKELLNWTLFNLLSALSFLHDEANVRCMANSVPYVIDINPSNVMLTIDDESLLPAFEQAEASDPSPQKVIDDTRIVYGSRKLDLPKNSLWGQPVLCDFGEARIGPGPHKGLIQPELYRAPEVLFDMGWDSSADIWNVAVMIWDLFQGRHLFHALDEDQDVSATHHIAEMMAYIGTPPPLDYLQRSHVTSHCFDEKGQWKSAGGVRIPSQEVMSLEQAETVLGGEEKKRFLDFVRSMLKWVPEERRGAEELLRDPWLEGAIPC</sequence>
<dbReference type="InterPro" id="IPR051334">
    <property type="entry name" value="SRPK"/>
</dbReference>
<dbReference type="GO" id="GO:0005634">
    <property type="term" value="C:nucleus"/>
    <property type="evidence" value="ECO:0007669"/>
    <property type="project" value="TreeGrafter"/>
</dbReference>
<reference evidence="10 11" key="1">
    <citation type="journal article" date="2018" name="BMC Genomics">
        <title>Genomic evidence for intraspecific hybridization in a clonal and extremely halotolerant yeast.</title>
        <authorList>
            <person name="Gostincar C."/>
            <person name="Stajich J.E."/>
            <person name="Zupancic J."/>
            <person name="Zalar P."/>
            <person name="Gunde-Cimerman N."/>
        </authorList>
    </citation>
    <scope>NUCLEOTIDE SEQUENCE [LARGE SCALE GENOMIC DNA]</scope>
    <source>
        <strain evidence="10 11">EXF-171</strain>
    </source>
</reference>
<dbReference type="VEuPathDB" id="FungiDB:BTJ68_12265"/>
<dbReference type="PANTHER" id="PTHR47634">
    <property type="entry name" value="PROTEIN KINASE DOMAIN-CONTAINING PROTEIN-RELATED"/>
    <property type="match status" value="1"/>
</dbReference>
<evidence type="ECO:0000256" key="6">
    <source>
        <dbReference type="ARBA" id="ARBA00022840"/>
    </source>
</evidence>
<evidence type="ECO:0000256" key="1">
    <source>
        <dbReference type="ARBA" id="ARBA00012513"/>
    </source>
</evidence>
<keyword evidence="3" id="KW-0808">Transferase</keyword>
<evidence type="ECO:0000256" key="4">
    <source>
        <dbReference type="ARBA" id="ARBA00022741"/>
    </source>
</evidence>
<dbReference type="PROSITE" id="PS50011">
    <property type="entry name" value="PROTEIN_KINASE_DOM"/>
    <property type="match status" value="1"/>
</dbReference>
<evidence type="ECO:0000256" key="3">
    <source>
        <dbReference type="ARBA" id="ARBA00022679"/>
    </source>
</evidence>
<comment type="catalytic activity">
    <reaction evidence="7">
        <text>L-threonyl-[protein] + ATP = O-phospho-L-threonyl-[protein] + ADP + H(+)</text>
        <dbReference type="Rhea" id="RHEA:46608"/>
        <dbReference type="Rhea" id="RHEA-COMP:11060"/>
        <dbReference type="Rhea" id="RHEA-COMP:11605"/>
        <dbReference type="ChEBI" id="CHEBI:15378"/>
        <dbReference type="ChEBI" id="CHEBI:30013"/>
        <dbReference type="ChEBI" id="CHEBI:30616"/>
        <dbReference type="ChEBI" id="CHEBI:61977"/>
        <dbReference type="ChEBI" id="CHEBI:456216"/>
        <dbReference type="EC" id="2.7.11.1"/>
    </reaction>
</comment>
<dbReference type="GO" id="GO:0050684">
    <property type="term" value="P:regulation of mRNA processing"/>
    <property type="evidence" value="ECO:0007669"/>
    <property type="project" value="TreeGrafter"/>
</dbReference>
<dbReference type="EC" id="2.7.11.1" evidence="1"/>
<evidence type="ECO:0000256" key="5">
    <source>
        <dbReference type="ARBA" id="ARBA00022777"/>
    </source>
</evidence>
<evidence type="ECO:0000256" key="7">
    <source>
        <dbReference type="ARBA" id="ARBA00047899"/>
    </source>
</evidence>
<dbReference type="Proteomes" id="UP000281468">
    <property type="component" value="Unassembled WGS sequence"/>
</dbReference>
<dbReference type="SUPFAM" id="SSF56112">
    <property type="entry name" value="Protein kinase-like (PK-like)"/>
    <property type="match status" value="1"/>
</dbReference>
<dbReference type="Pfam" id="PF00069">
    <property type="entry name" value="Pkinase"/>
    <property type="match status" value="1"/>
</dbReference>
<dbReference type="GO" id="GO:0000245">
    <property type="term" value="P:spliceosomal complex assembly"/>
    <property type="evidence" value="ECO:0007669"/>
    <property type="project" value="TreeGrafter"/>
</dbReference>
<comment type="caution">
    <text evidence="10">The sequence shown here is derived from an EMBL/GenBank/DDBJ whole genome shotgun (WGS) entry which is preliminary data.</text>
</comment>
<gene>
    <name evidence="10" type="ORF">D0862_05913</name>
</gene>
<dbReference type="InterPro" id="IPR011009">
    <property type="entry name" value="Kinase-like_dom_sf"/>
</dbReference>
<name>A0A3M7GPI8_HORWE</name>
<protein>
    <recommendedName>
        <fullName evidence="1">non-specific serine/threonine protein kinase</fullName>
        <ecNumber evidence="1">2.7.11.1</ecNumber>
    </recommendedName>
</protein>
<comment type="catalytic activity">
    <reaction evidence="8">
        <text>L-seryl-[protein] + ATP = O-phospho-L-seryl-[protein] + ADP + H(+)</text>
        <dbReference type="Rhea" id="RHEA:17989"/>
        <dbReference type="Rhea" id="RHEA-COMP:9863"/>
        <dbReference type="Rhea" id="RHEA-COMP:11604"/>
        <dbReference type="ChEBI" id="CHEBI:15378"/>
        <dbReference type="ChEBI" id="CHEBI:29999"/>
        <dbReference type="ChEBI" id="CHEBI:30616"/>
        <dbReference type="ChEBI" id="CHEBI:83421"/>
        <dbReference type="ChEBI" id="CHEBI:456216"/>
        <dbReference type="EC" id="2.7.11.1"/>
    </reaction>
</comment>
<accession>A0A3M7GPI8</accession>
<dbReference type="GO" id="GO:0005524">
    <property type="term" value="F:ATP binding"/>
    <property type="evidence" value="ECO:0007669"/>
    <property type="project" value="UniProtKB-KW"/>
</dbReference>
<feature type="domain" description="Protein kinase" evidence="9">
    <location>
        <begin position="62"/>
        <end position="422"/>
    </location>
</feature>
<organism evidence="10 11">
    <name type="scientific">Hortaea werneckii</name>
    <name type="common">Black yeast</name>
    <name type="synonym">Cladosporium werneckii</name>
    <dbReference type="NCBI Taxonomy" id="91943"/>
    <lineage>
        <taxon>Eukaryota</taxon>
        <taxon>Fungi</taxon>
        <taxon>Dikarya</taxon>
        <taxon>Ascomycota</taxon>
        <taxon>Pezizomycotina</taxon>
        <taxon>Dothideomycetes</taxon>
        <taxon>Dothideomycetidae</taxon>
        <taxon>Mycosphaerellales</taxon>
        <taxon>Teratosphaeriaceae</taxon>
        <taxon>Hortaea</taxon>
    </lineage>
</organism>
<dbReference type="EMBL" id="QWIQ01000162">
    <property type="protein sequence ID" value="RMZ02758.1"/>
    <property type="molecule type" value="Genomic_DNA"/>
</dbReference>
<evidence type="ECO:0000313" key="10">
    <source>
        <dbReference type="EMBL" id="RMZ02758.1"/>
    </source>
</evidence>